<organism evidence="6 7">
    <name type="scientific">Candidatus Kuenenbacteria bacterium GW2011_GWA2_42_15</name>
    <dbReference type="NCBI Taxonomy" id="1618677"/>
    <lineage>
        <taxon>Bacteria</taxon>
        <taxon>Candidatus Kueneniibacteriota</taxon>
    </lineage>
</organism>
<dbReference type="Proteomes" id="UP000034516">
    <property type="component" value="Unassembled WGS sequence"/>
</dbReference>
<dbReference type="PROSITE" id="PS01149">
    <property type="entry name" value="PSI_RSU"/>
    <property type="match status" value="1"/>
</dbReference>
<dbReference type="GO" id="GO:0003723">
    <property type="term" value="F:RNA binding"/>
    <property type="evidence" value="ECO:0007669"/>
    <property type="project" value="UniProtKB-KW"/>
</dbReference>
<dbReference type="InterPro" id="IPR000748">
    <property type="entry name" value="PsdUridine_synth_RsuA/RluB/E/F"/>
</dbReference>
<dbReference type="SMART" id="SM00363">
    <property type="entry name" value="S4"/>
    <property type="match status" value="1"/>
</dbReference>
<gene>
    <name evidence="6" type="ORF">UV02_C0011G0006</name>
</gene>
<keyword evidence="2 4" id="KW-0413">Isomerase</keyword>
<dbReference type="InterPro" id="IPR020094">
    <property type="entry name" value="TruA/RsuA/RluB/E/F_N"/>
</dbReference>
<dbReference type="InterPro" id="IPR006145">
    <property type="entry name" value="PsdUridine_synth_RsuA/RluA"/>
</dbReference>
<dbReference type="GO" id="GO:0120159">
    <property type="term" value="F:rRNA pseudouridine synthase activity"/>
    <property type="evidence" value="ECO:0007669"/>
    <property type="project" value="UniProtKB-ARBA"/>
</dbReference>
<dbReference type="PANTHER" id="PTHR47683:SF2">
    <property type="entry name" value="RNA-BINDING S4 DOMAIN-CONTAINING PROTEIN"/>
    <property type="match status" value="1"/>
</dbReference>
<dbReference type="InterPro" id="IPR018496">
    <property type="entry name" value="PsdUridine_synth_RsuA/RluB_CS"/>
</dbReference>
<dbReference type="Pfam" id="PF01479">
    <property type="entry name" value="S4"/>
    <property type="match status" value="1"/>
</dbReference>
<dbReference type="PANTHER" id="PTHR47683">
    <property type="entry name" value="PSEUDOURIDINE SYNTHASE FAMILY PROTEIN-RELATED"/>
    <property type="match status" value="1"/>
</dbReference>
<dbReference type="Pfam" id="PF00849">
    <property type="entry name" value="PseudoU_synth_2"/>
    <property type="match status" value="1"/>
</dbReference>
<dbReference type="Gene3D" id="3.10.290.10">
    <property type="entry name" value="RNA-binding S4 domain"/>
    <property type="match status" value="1"/>
</dbReference>
<dbReference type="InterPro" id="IPR002942">
    <property type="entry name" value="S4_RNA-bd"/>
</dbReference>
<keyword evidence="3" id="KW-0694">RNA-binding</keyword>
<accession>A0A0G1BYQ8</accession>
<dbReference type="AlphaFoldDB" id="A0A0G1BYQ8"/>
<dbReference type="InterPro" id="IPR042092">
    <property type="entry name" value="PsdUridine_s_RsuA/RluB/E/F_cat"/>
</dbReference>
<dbReference type="InterPro" id="IPR050343">
    <property type="entry name" value="RsuA_PseudoU_synthase"/>
</dbReference>
<dbReference type="PROSITE" id="PS50889">
    <property type="entry name" value="S4"/>
    <property type="match status" value="1"/>
</dbReference>
<evidence type="ECO:0000256" key="3">
    <source>
        <dbReference type="PROSITE-ProRule" id="PRU00182"/>
    </source>
</evidence>
<evidence type="ECO:0000256" key="4">
    <source>
        <dbReference type="RuleBase" id="RU003887"/>
    </source>
</evidence>
<dbReference type="CDD" id="cd00165">
    <property type="entry name" value="S4"/>
    <property type="match status" value="1"/>
</dbReference>
<dbReference type="GO" id="GO:0000455">
    <property type="term" value="P:enzyme-directed rRNA pseudouridine synthesis"/>
    <property type="evidence" value="ECO:0007669"/>
    <property type="project" value="UniProtKB-ARBA"/>
</dbReference>
<evidence type="ECO:0000256" key="2">
    <source>
        <dbReference type="ARBA" id="ARBA00023235"/>
    </source>
</evidence>
<dbReference type="EMBL" id="LCCW01000011">
    <property type="protein sequence ID" value="KKS42558.1"/>
    <property type="molecule type" value="Genomic_DNA"/>
</dbReference>
<reference evidence="6 7" key="1">
    <citation type="journal article" date="2015" name="Nature">
        <title>rRNA introns, odd ribosomes, and small enigmatic genomes across a large radiation of phyla.</title>
        <authorList>
            <person name="Brown C.T."/>
            <person name="Hug L.A."/>
            <person name="Thomas B.C."/>
            <person name="Sharon I."/>
            <person name="Castelle C.J."/>
            <person name="Singh A."/>
            <person name="Wilkins M.J."/>
            <person name="Williams K.H."/>
            <person name="Banfield J.F."/>
        </authorList>
    </citation>
    <scope>NUCLEOTIDE SEQUENCE [LARGE SCALE GENOMIC DNA]</scope>
</reference>
<dbReference type="Gene3D" id="3.30.70.1560">
    <property type="entry name" value="Alpha-L RNA-binding motif"/>
    <property type="match status" value="1"/>
</dbReference>
<dbReference type="InterPro" id="IPR020103">
    <property type="entry name" value="PsdUridine_synth_cat_dom_sf"/>
</dbReference>
<evidence type="ECO:0000313" key="7">
    <source>
        <dbReference type="Proteomes" id="UP000034516"/>
    </source>
</evidence>
<comment type="similarity">
    <text evidence="1 4">Belongs to the pseudouridine synthase RsuA family.</text>
</comment>
<dbReference type="InterPro" id="IPR036986">
    <property type="entry name" value="S4_RNA-bd_sf"/>
</dbReference>
<evidence type="ECO:0000256" key="1">
    <source>
        <dbReference type="ARBA" id="ARBA00008348"/>
    </source>
</evidence>
<name>A0A0G1BYQ8_9BACT</name>
<protein>
    <recommendedName>
        <fullName evidence="4">Pseudouridine synthase</fullName>
        <ecNumber evidence="4">5.4.99.-</ecNumber>
    </recommendedName>
</protein>
<dbReference type="EC" id="5.4.99.-" evidence="4"/>
<dbReference type="PATRIC" id="fig|1618677.3.peg.210"/>
<dbReference type="Gene3D" id="3.30.70.580">
    <property type="entry name" value="Pseudouridine synthase I, catalytic domain, N-terminal subdomain"/>
    <property type="match status" value="1"/>
</dbReference>
<sequence length="228" mass="25268">MAIINLTQAIARSGRCSRRKAEGLIRAGQVKVNGQAAVLGAKIDPAEDQITVAGQPLGSAGKKVYYLVNKPIGYVCTVSDVHASKRVVDLVPKIPKVWPVGRLDKDSRGLIILTNDGDLTYRLTHPKFEHEKEYLVTLDKEIMSALLLGLKRGIKLEEGIAKVDNIKKTSPIKISLVIHQGWKRQIRRMVQACGYKVADLIRIRIGKTKLGDIRNGEYREMKSSNFSA</sequence>
<comment type="caution">
    <text evidence="6">The sequence shown here is derived from an EMBL/GenBank/DDBJ whole genome shotgun (WGS) entry which is preliminary data.</text>
</comment>
<dbReference type="SUPFAM" id="SSF55120">
    <property type="entry name" value="Pseudouridine synthase"/>
    <property type="match status" value="1"/>
</dbReference>
<proteinExistence type="inferred from homology"/>
<dbReference type="NCBIfam" id="TIGR00093">
    <property type="entry name" value="pseudouridine synthase"/>
    <property type="match status" value="1"/>
</dbReference>
<evidence type="ECO:0000313" key="6">
    <source>
        <dbReference type="EMBL" id="KKS42558.1"/>
    </source>
</evidence>
<feature type="domain" description="RNA-binding S4" evidence="5">
    <location>
        <begin position="4"/>
        <end position="73"/>
    </location>
</feature>
<dbReference type="SUPFAM" id="SSF55174">
    <property type="entry name" value="Alpha-L RNA-binding motif"/>
    <property type="match status" value="1"/>
</dbReference>
<evidence type="ECO:0000259" key="5">
    <source>
        <dbReference type="SMART" id="SM00363"/>
    </source>
</evidence>